<evidence type="ECO:0000313" key="2">
    <source>
        <dbReference type="Proteomes" id="UP000183039"/>
    </source>
</evidence>
<protein>
    <submittedName>
        <fullName evidence="1">Uncharacterized protein</fullName>
    </submittedName>
</protein>
<dbReference type="Proteomes" id="UP000183039">
    <property type="component" value="Unassembled WGS sequence"/>
</dbReference>
<dbReference type="EMBL" id="JXLC01000009">
    <property type="protein sequence ID" value="OJG92004.1"/>
    <property type="molecule type" value="Genomic_DNA"/>
</dbReference>
<proteinExistence type="predicted"/>
<dbReference type="AlphaFoldDB" id="A0AA91GKS1"/>
<reference evidence="1 2" key="1">
    <citation type="submission" date="2014-12" db="EMBL/GenBank/DDBJ databases">
        <title>Draft genome sequences of 29 type strains of Enterococci.</title>
        <authorList>
            <person name="Zhong Z."/>
            <person name="Sun Z."/>
            <person name="Liu W."/>
            <person name="Zhang W."/>
            <person name="Zhang H."/>
        </authorList>
    </citation>
    <scope>NUCLEOTIDE SEQUENCE [LARGE SCALE GENOMIC DNA]</scope>
    <source>
        <strain evidence="1 2">DSM 22801</strain>
    </source>
</reference>
<accession>A0AA91GKS1</accession>
<evidence type="ECO:0000313" key="1">
    <source>
        <dbReference type="EMBL" id="OJG92004.1"/>
    </source>
</evidence>
<name>A0AA91GKS1_9ENTE</name>
<sequence length="51" mass="6519">MLFYLFENWYFPFINKADFTFFSLTILKKYRNSQIKSKKWMLDFFIKNWAF</sequence>
<gene>
    <name evidence="1" type="ORF">RV15_GL003649</name>
</gene>
<organism evidence="1 2">
    <name type="scientific">Enterococcus silesiacus</name>
    <dbReference type="NCBI Taxonomy" id="332949"/>
    <lineage>
        <taxon>Bacteria</taxon>
        <taxon>Bacillati</taxon>
        <taxon>Bacillota</taxon>
        <taxon>Bacilli</taxon>
        <taxon>Lactobacillales</taxon>
        <taxon>Enterococcaceae</taxon>
        <taxon>Enterococcus</taxon>
    </lineage>
</organism>
<comment type="caution">
    <text evidence="1">The sequence shown here is derived from an EMBL/GenBank/DDBJ whole genome shotgun (WGS) entry which is preliminary data.</text>
</comment>